<evidence type="ECO:0000313" key="2">
    <source>
        <dbReference type="Proteomes" id="UP001057402"/>
    </source>
</evidence>
<organism evidence="1 2">
    <name type="scientific">Melastoma candidum</name>
    <dbReference type="NCBI Taxonomy" id="119954"/>
    <lineage>
        <taxon>Eukaryota</taxon>
        <taxon>Viridiplantae</taxon>
        <taxon>Streptophyta</taxon>
        <taxon>Embryophyta</taxon>
        <taxon>Tracheophyta</taxon>
        <taxon>Spermatophyta</taxon>
        <taxon>Magnoliopsida</taxon>
        <taxon>eudicotyledons</taxon>
        <taxon>Gunneridae</taxon>
        <taxon>Pentapetalae</taxon>
        <taxon>rosids</taxon>
        <taxon>malvids</taxon>
        <taxon>Myrtales</taxon>
        <taxon>Melastomataceae</taxon>
        <taxon>Melastomatoideae</taxon>
        <taxon>Melastomateae</taxon>
        <taxon>Melastoma</taxon>
    </lineage>
</organism>
<protein>
    <submittedName>
        <fullName evidence="1">Uncharacterized protein</fullName>
    </submittedName>
</protein>
<dbReference type="Proteomes" id="UP001057402">
    <property type="component" value="Chromosome 1"/>
</dbReference>
<sequence length="160" mass="17604">MRTKSRRLIRFLTIPSRALARARDLYVHTMCAYADRIGHAASGCSVSSCPPPPGRFSVSSSGRDEIDCIEELVRSASATSKGFVCLDEQRKKGMPGPGQSRVVPSRSCRSVAMERIDEECPCKFQDSPAENGGRKPVVLYYPRSRSHGLAASHENKFIKS</sequence>
<reference evidence="2" key="1">
    <citation type="journal article" date="2023" name="Front. Plant Sci.">
        <title>Chromosomal-level genome assembly of Melastoma candidum provides insights into trichome evolution.</title>
        <authorList>
            <person name="Zhong Y."/>
            <person name="Wu W."/>
            <person name="Sun C."/>
            <person name="Zou P."/>
            <person name="Liu Y."/>
            <person name="Dai S."/>
            <person name="Zhou R."/>
        </authorList>
    </citation>
    <scope>NUCLEOTIDE SEQUENCE [LARGE SCALE GENOMIC DNA]</scope>
</reference>
<dbReference type="EMBL" id="CM042880">
    <property type="protein sequence ID" value="KAI4388654.1"/>
    <property type="molecule type" value="Genomic_DNA"/>
</dbReference>
<proteinExistence type="predicted"/>
<keyword evidence="2" id="KW-1185">Reference proteome</keyword>
<accession>A0ACB9SFP4</accession>
<name>A0ACB9SFP4_9MYRT</name>
<evidence type="ECO:0000313" key="1">
    <source>
        <dbReference type="EMBL" id="KAI4388654.1"/>
    </source>
</evidence>
<comment type="caution">
    <text evidence="1">The sequence shown here is derived from an EMBL/GenBank/DDBJ whole genome shotgun (WGS) entry which is preliminary data.</text>
</comment>
<gene>
    <name evidence="1" type="ORF">MLD38_000964</name>
</gene>